<dbReference type="AlphaFoldDB" id="A0A067QXY6"/>
<evidence type="ECO:0000256" key="6">
    <source>
        <dbReference type="ARBA" id="ARBA00023065"/>
    </source>
</evidence>
<keyword evidence="9" id="KW-0325">Glycoprotein</keyword>
<evidence type="ECO:0000256" key="1">
    <source>
        <dbReference type="ARBA" id="ARBA00004651"/>
    </source>
</evidence>
<evidence type="ECO:0000259" key="13">
    <source>
        <dbReference type="Pfam" id="PF10613"/>
    </source>
</evidence>
<dbReference type="eggNOG" id="KOG1052">
    <property type="taxonomic scope" value="Eukaryota"/>
</dbReference>
<proteinExistence type="predicted"/>
<sequence length="712" mass="80634">MLFTASDLHTGKSSISQRKIKNSLKPVICIPYLSTKTFEFKSFIFQQIALLILSLPSTNTGSGYQYPDGQLVVDSALAVGVHYFTPGGTVVVSLPNTTLLAPDFKIHASRKLGKLALSTDGNTEQLIDNLTQRLHSSSLWPVVVTCPADGIIKHDPTNWDTRNDDVHSSYVLVTMQHKDWQDQAVYSLREQIQNLETIPAWNSRARFVIMLLAEVTNAREVAKDVLQELWQWQIMNVVVLLPASNINSKMHIVLVYTWFPYQSPSGLCGELRDSVHINSWILDEEGGRFLKTSPLYPQKVPYNLNSCPIRASTFEFYPFVICDKRLGIGTNTSITDGLEIQLMQCIAEGMNMTLILRIPPGDERGGIQLENGTWTGLRADIVNGKADITFASLLSKLEDHLIFDDTISYFTDRFTWFVARAKPYPRWLGMARVFDPMTWLVGFLVIILASIFTRILLSFKTIRHNEVPGNYWRFSVCLSSMWAVFLGEGVPIMPCSLPLRSFFLCMIIYSLAVNTVFQTFFTSYVVNPGLLHQISNVDELVQSDLVYAFYYVLDKFFTADFLHKLEPRVQCEPFKCLDYVATQDNYATFCGRALLAYIVDELVKQEGKHEIYAFQEDSFQLHSVMLMPKGSHLLDRINVVMTHIVEAGLPNQFLKSILDARRIEAGILALQDLTDEYSALSLNHLQGSFFFLLMGLALSLGMFLFELLKICK</sequence>
<feature type="transmembrane region" description="Helical" evidence="12">
    <location>
        <begin position="502"/>
        <end position="521"/>
    </location>
</feature>
<keyword evidence="15" id="KW-1185">Reference proteome</keyword>
<evidence type="ECO:0000313" key="15">
    <source>
        <dbReference type="Proteomes" id="UP000027135"/>
    </source>
</evidence>
<gene>
    <name evidence="14" type="ORF">L798_14625</name>
</gene>
<dbReference type="SUPFAM" id="SSF53850">
    <property type="entry name" value="Periplasmic binding protein-like II"/>
    <property type="match status" value="1"/>
</dbReference>
<keyword evidence="4 12" id="KW-0812">Transmembrane</keyword>
<dbReference type="Gene3D" id="3.40.190.10">
    <property type="entry name" value="Periplasmic binding protein-like II"/>
    <property type="match status" value="1"/>
</dbReference>
<evidence type="ECO:0000256" key="7">
    <source>
        <dbReference type="ARBA" id="ARBA00023136"/>
    </source>
</evidence>
<evidence type="ECO:0000256" key="12">
    <source>
        <dbReference type="SAM" id="Phobius"/>
    </source>
</evidence>
<protein>
    <recommendedName>
        <fullName evidence="13">Ionotropic glutamate receptor L-glutamate and glycine-binding domain-containing protein</fullName>
    </recommendedName>
</protein>
<feature type="transmembrane region" description="Helical" evidence="12">
    <location>
        <begin position="471"/>
        <end position="490"/>
    </location>
</feature>
<accession>A0A067QXY6</accession>
<evidence type="ECO:0000256" key="4">
    <source>
        <dbReference type="ARBA" id="ARBA00022692"/>
    </source>
</evidence>
<dbReference type="OMA" id="VMTHIVE"/>
<dbReference type="InParanoid" id="A0A067QXY6"/>
<evidence type="ECO:0000256" key="3">
    <source>
        <dbReference type="ARBA" id="ARBA00022475"/>
    </source>
</evidence>
<evidence type="ECO:0000256" key="9">
    <source>
        <dbReference type="ARBA" id="ARBA00023180"/>
    </source>
</evidence>
<feature type="transmembrane region" description="Helical" evidence="12">
    <location>
        <begin position="439"/>
        <end position="459"/>
    </location>
</feature>
<organism evidence="14 15">
    <name type="scientific">Zootermopsis nevadensis</name>
    <name type="common">Dampwood termite</name>
    <dbReference type="NCBI Taxonomy" id="136037"/>
    <lineage>
        <taxon>Eukaryota</taxon>
        <taxon>Metazoa</taxon>
        <taxon>Ecdysozoa</taxon>
        <taxon>Arthropoda</taxon>
        <taxon>Hexapoda</taxon>
        <taxon>Insecta</taxon>
        <taxon>Pterygota</taxon>
        <taxon>Neoptera</taxon>
        <taxon>Polyneoptera</taxon>
        <taxon>Dictyoptera</taxon>
        <taxon>Blattodea</taxon>
        <taxon>Blattoidea</taxon>
        <taxon>Termitoidae</taxon>
        <taxon>Termopsidae</taxon>
        <taxon>Zootermopsis</taxon>
    </lineage>
</organism>
<reference evidence="14 15" key="1">
    <citation type="journal article" date="2014" name="Nat. Commun.">
        <title>Molecular traces of alternative social organization in a termite genome.</title>
        <authorList>
            <person name="Terrapon N."/>
            <person name="Li C."/>
            <person name="Robertson H.M."/>
            <person name="Ji L."/>
            <person name="Meng X."/>
            <person name="Booth W."/>
            <person name="Chen Z."/>
            <person name="Childers C.P."/>
            <person name="Glastad K.M."/>
            <person name="Gokhale K."/>
            <person name="Gowin J."/>
            <person name="Gronenberg W."/>
            <person name="Hermansen R.A."/>
            <person name="Hu H."/>
            <person name="Hunt B.G."/>
            <person name="Huylmans A.K."/>
            <person name="Khalil S.M."/>
            <person name="Mitchell R.D."/>
            <person name="Munoz-Torres M.C."/>
            <person name="Mustard J.A."/>
            <person name="Pan H."/>
            <person name="Reese J.T."/>
            <person name="Scharf M.E."/>
            <person name="Sun F."/>
            <person name="Vogel H."/>
            <person name="Xiao J."/>
            <person name="Yang W."/>
            <person name="Yang Z."/>
            <person name="Yang Z."/>
            <person name="Zhou J."/>
            <person name="Zhu J."/>
            <person name="Brent C.S."/>
            <person name="Elsik C.G."/>
            <person name="Goodisman M.A."/>
            <person name="Liberles D.A."/>
            <person name="Roe R.M."/>
            <person name="Vargo E.L."/>
            <person name="Vilcinskas A."/>
            <person name="Wang J."/>
            <person name="Bornberg-Bauer E."/>
            <person name="Korb J."/>
            <person name="Zhang G."/>
            <person name="Liebig J."/>
        </authorList>
    </citation>
    <scope>NUCLEOTIDE SEQUENCE [LARGE SCALE GENOMIC DNA]</scope>
    <source>
        <tissue evidence="14">Whole organism</tissue>
    </source>
</reference>
<keyword evidence="5 12" id="KW-1133">Transmembrane helix</keyword>
<dbReference type="InterPro" id="IPR052192">
    <property type="entry name" value="Insect_Ionotropic_Sensory_Rcpt"/>
</dbReference>
<dbReference type="PANTHER" id="PTHR42643">
    <property type="entry name" value="IONOTROPIC RECEPTOR 20A-RELATED"/>
    <property type="match status" value="1"/>
</dbReference>
<dbReference type="FunCoup" id="A0A067QXY6">
    <property type="interactions" value="68"/>
</dbReference>
<evidence type="ECO:0000256" key="5">
    <source>
        <dbReference type="ARBA" id="ARBA00022989"/>
    </source>
</evidence>
<evidence type="ECO:0000256" key="2">
    <source>
        <dbReference type="ARBA" id="ARBA00022448"/>
    </source>
</evidence>
<dbReference type="GO" id="GO:0015276">
    <property type="term" value="F:ligand-gated monoatomic ion channel activity"/>
    <property type="evidence" value="ECO:0007669"/>
    <property type="project" value="InterPro"/>
</dbReference>
<evidence type="ECO:0000256" key="10">
    <source>
        <dbReference type="ARBA" id="ARBA00023286"/>
    </source>
</evidence>
<keyword evidence="8" id="KW-0675">Receptor</keyword>
<evidence type="ECO:0000256" key="11">
    <source>
        <dbReference type="ARBA" id="ARBA00023303"/>
    </source>
</evidence>
<keyword evidence="2" id="KW-0813">Transport</keyword>
<dbReference type="PANTHER" id="PTHR42643:SF24">
    <property type="entry name" value="IONOTROPIC RECEPTOR 60A"/>
    <property type="match status" value="1"/>
</dbReference>
<feature type="domain" description="Ionotropic glutamate receptor L-glutamate and glycine-binding" evidence="13">
    <location>
        <begin position="313"/>
        <end position="413"/>
    </location>
</feature>
<keyword evidence="10" id="KW-1071">Ligand-gated ion channel</keyword>
<dbReference type="GO" id="GO:0005886">
    <property type="term" value="C:plasma membrane"/>
    <property type="evidence" value="ECO:0007669"/>
    <property type="project" value="UniProtKB-SubCell"/>
</dbReference>
<keyword evidence="3" id="KW-1003">Cell membrane</keyword>
<keyword evidence="7 12" id="KW-0472">Membrane</keyword>
<keyword evidence="11" id="KW-0407">Ion channel</keyword>
<dbReference type="EMBL" id="KK853123">
    <property type="protein sequence ID" value="KDR11041.1"/>
    <property type="molecule type" value="Genomic_DNA"/>
</dbReference>
<name>A0A067QXY6_ZOONE</name>
<evidence type="ECO:0000313" key="14">
    <source>
        <dbReference type="EMBL" id="KDR11041.1"/>
    </source>
</evidence>
<dbReference type="Pfam" id="PF10613">
    <property type="entry name" value="Lig_chan-Glu_bd"/>
    <property type="match status" value="1"/>
</dbReference>
<dbReference type="Proteomes" id="UP000027135">
    <property type="component" value="Unassembled WGS sequence"/>
</dbReference>
<comment type="subcellular location">
    <subcellularLocation>
        <location evidence="1">Cell membrane</location>
        <topology evidence="1">Multi-pass membrane protein</topology>
    </subcellularLocation>
</comment>
<evidence type="ECO:0000256" key="8">
    <source>
        <dbReference type="ARBA" id="ARBA00023170"/>
    </source>
</evidence>
<keyword evidence="6" id="KW-0406">Ion transport</keyword>
<feature type="transmembrane region" description="Helical" evidence="12">
    <location>
        <begin position="689"/>
        <end position="708"/>
    </location>
</feature>
<dbReference type="Gene3D" id="1.10.287.70">
    <property type="match status" value="1"/>
</dbReference>
<dbReference type="InterPro" id="IPR019594">
    <property type="entry name" value="Glu/Gly-bd"/>
</dbReference>